<dbReference type="EMBL" id="BKCJ010110499">
    <property type="protein sequence ID" value="GEX47549.1"/>
    <property type="molecule type" value="Genomic_DNA"/>
</dbReference>
<comment type="caution">
    <text evidence="1">The sequence shown here is derived from an EMBL/GenBank/DDBJ whole genome shotgun (WGS) entry which is preliminary data.</text>
</comment>
<protein>
    <recommendedName>
        <fullName evidence="2">Zinc knuckle CX2CX4HX4C</fullName>
    </recommendedName>
</protein>
<organism evidence="1">
    <name type="scientific">Tanacetum cinerariifolium</name>
    <name type="common">Dalmatian daisy</name>
    <name type="synonym">Chrysanthemum cinerariifolium</name>
    <dbReference type="NCBI Taxonomy" id="118510"/>
    <lineage>
        <taxon>Eukaryota</taxon>
        <taxon>Viridiplantae</taxon>
        <taxon>Streptophyta</taxon>
        <taxon>Embryophyta</taxon>
        <taxon>Tracheophyta</taxon>
        <taxon>Spermatophyta</taxon>
        <taxon>Magnoliopsida</taxon>
        <taxon>eudicotyledons</taxon>
        <taxon>Gunneridae</taxon>
        <taxon>Pentapetalae</taxon>
        <taxon>asterids</taxon>
        <taxon>campanulids</taxon>
        <taxon>Asterales</taxon>
        <taxon>Asteraceae</taxon>
        <taxon>Asteroideae</taxon>
        <taxon>Anthemideae</taxon>
        <taxon>Anthemidinae</taxon>
        <taxon>Tanacetum</taxon>
    </lineage>
</organism>
<name>A0A699H4E7_TANCI</name>
<evidence type="ECO:0000313" key="1">
    <source>
        <dbReference type="EMBL" id="GEX47549.1"/>
    </source>
</evidence>
<evidence type="ECO:0008006" key="2">
    <source>
        <dbReference type="Google" id="ProtNLM"/>
    </source>
</evidence>
<gene>
    <name evidence="1" type="ORF">Tci_319524</name>
</gene>
<sequence length="290" mass="32346">MDNFVSEEPSRVMSTSHGIVYSISDISDFNPISINVVFDFFKVSLLTPVNIDNFIRDLDSDKFKVWSMLAKEQRDGVIDIVGVLLDSLLSDDNDITREKPRVKLHDVPVQVFEEDGISLIGTFIGKPVMLDSYTSAMCNDSVEYEWRLPRSDECKIFGLAHDQCPKKVVSPSIATTSNVVTFDVTPTILMPNYGFQTVGKKKKNGKAKSTNVRQFVGPSVKQNFRYEPKAATSQPKKGATNVGNASNSYYALENNENEDEEHVENVHEELTNLFPTLKADERSSFTVGAG</sequence>
<dbReference type="AlphaFoldDB" id="A0A699H4E7"/>
<proteinExistence type="predicted"/>
<reference evidence="1" key="1">
    <citation type="journal article" date="2019" name="Sci. Rep.">
        <title>Draft genome of Tanacetum cinerariifolium, the natural source of mosquito coil.</title>
        <authorList>
            <person name="Yamashiro T."/>
            <person name="Shiraishi A."/>
            <person name="Satake H."/>
            <person name="Nakayama K."/>
        </authorList>
    </citation>
    <scope>NUCLEOTIDE SEQUENCE</scope>
</reference>
<accession>A0A699H4E7</accession>